<keyword evidence="9 10" id="KW-0407">Ion channel</keyword>
<evidence type="ECO:0000256" key="6">
    <source>
        <dbReference type="ARBA" id="ARBA00022989"/>
    </source>
</evidence>
<gene>
    <name evidence="10 11" type="primary">mscL</name>
    <name evidence="11" type="ORF">MM236_00415</name>
</gene>
<name>A0ABS9UII0_9BACT</name>
<comment type="subunit">
    <text evidence="10">Homopentamer.</text>
</comment>
<dbReference type="NCBIfam" id="NF010557">
    <property type="entry name" value="PRK13952.1"/>
    <property type="match status" value="1"/>
</dbReference>
<feature type="transmembrane region" description="Helical" evidence="10">
    <location>
        <begin position="82"/>
        <end position="100"/>
    </location>
</feature>
<dbReference type="EMBL" id="JAKZGS010000001">
    <property type="protein sequence ID" value="MCH7396422.1"/>
    <property type="molecule type" value="Genomic_DNA"/>
</dbReference>
<sequence length="139" mass="15032">MGMLKEFKTFAMKGNVIDLAVAVIIGGAFGKIVSSFVNDIIMPPLGILLGGVDFKDLAIILREAYTEAGTDFPAVTLSYGNFIQNVVDFLIIAFVIFLAIKAMNSMKKKEEAAPAAPAAPPKSEVLLEEIRDLLKKKEL</sequence>
<evidence type="ECO:0000256" key="10">
    <source>
        <dbReference type="HAMAP-Rule" id="MF_00115"/>
    </source>
</evidence>
<proteinExistence type="inferred from homology"/>
<dbReference type="PANTHER" id="PTHR30266:SF2">
    <property type="entry name" value="LARGE-CONDUCTANCE MECHANOSENSITIVE CHANNEL"/>
    <property type="match status" value="1"/>
</dbReference>
<comment type="caution">
    <text evidence="11">The sequence shown here is derived from an EMBL/GenBank/DDBJ whole genome shotgun (WGS) entry which is preliminary data.</text>
</comment>
<evidence type="ECO:0000256" key="9">
    <source>
        <dbReference type="ARBA" id="ARBA00023303"/>
    </source>
</evidence>
<dbReference type="Pfam" id="PF01741">
    <property type="entry name" value="MscL"/>
    <property type="match status" value="1"/>
</dbReference>
<keyword evidence="4 10" id="KW-1003">Cell membrane</keyword>
<evidence type="ECO:0000256" key="2">
    <source>
        <dbReference type="ARBA" id="ARBA00007254"/>
    </source>
</evidence>
<feature type="transmembrane region" description="Helical" evidence="10">
    <location>
        <begin position="16"/>
        <end position="37"/>
    </location>
</feature>
<comment type="similarity">
    <text evidence="2 10">Belongs to the MscL family.</text>
</comment>
<keyword evidence="6 10" id="KW-1133">Transmembrane helix</keyword>
<evidence type="ECO:0000256" key="8">
    <source>
        <dbReference type="ARBA" id="ARBA00023136"/>
    </source>
</evidence>
<keyword evidence="8 10" id="KW-0472">Membrane</keyword>
<comment type="function">
    <text evidence="10">Channel that opens in response to stretch forces in the membrane lipid bilayer. May participate in the regulation of osmotic pressure changes within the cell.</text>
</comment>
<dbReference type="HAMAP" id="MF_00115">
    <property type="entry name" value="MscL"/>
    <property type="match status" value="1"/>
</dbReference>
<dbReference type="InterPro" id="IPR036019">
    <property type="entry name" value="MscL_channel"/>
</dbReference>
<evidence type="ECO:0000256" key="7">
    <source>
        <dbReference type="ARBA" id="ARBA00023065"/>
    </source>
</evidence>
<organism evidence="11 12">
    <name type="scientific">Belliella calami</name>
    <dbReference type="NCBI Taxonomy" id="2923436"/>
    <lineage>
        <taxon>Bacteria</taxon>
        <taxon>Pseudomonadati</taxon>
        <taxon>Bacteroidota</taxon>
        <taxon>Cytophagia</taxon>
        <taxon>Cytophagales</taxon>
        <taxon>Cyclobacteriaceae</taxon>
        <taxon>Belliella</taxon>
    </lineage>
</organism>
<dbReference type="Gene3D" id="1.10.1200.120">
    <property type="entry name" value="Large-conductance mechanosensitive channel, MscL, domain 1"/>
    <property type="match status" value="1"/>
</dbReference>
<dbReference type="InterPro" id="IPR019823">
    <property type="entry name" value="Mechanosensitive_channel_CS"/>
</dbReference>
<evidence type="ECO:0000256" key="1">
    <source>
        <dbReference type="ARBA" id="ARBA00004651"/>
    </source>
</evidence>
<protein>
    <recommendedName>
        <fullName evidence="10">Large-conductance mechanosensitive channel</fullName>
    </recommendedName>
</protein>
<evidence type="ECO:0000256" key="3">
    <source>
        <dbReference type="ARBA" id="ARBA00022448"/>
    </source>
</evidence>
<keyword evidence="3 10" id="KW-0813">Transport</keyword>
<dbReference type="InterPro" id="IPR001185">
    <property type="entry name" value="MS_channel"/>
</dbReference>
<dbReference type="NCBIfam" id="NF001843">
    <property type="entry name" value="PRK00567.1-4"/>
    <property type="match status" value="1"/>
</dbReference>
<evidence type="ECO:0000313" key="11">
    <source>
        <dbReference type="EMBL" id="MCH7396422.1"/>
    </source>
</evidence>
<evidence type="ECO:0000256" key="4">
    <source>
        <dbReference type="ARBA" id="ARBA00022475"/>
    </source>
</evidence>
<accession>A0ABS9UII0</accession>
<dbReference type="SUPFAM" id="SSF81330">
    <property type="entry name" value="Gated mechanosensitive channel"/>
    <property type="match status" value="1"/>
</dbReference>
<dbReference type="PANTHER" id="PTHR30266">
    <property type="entry name" value="MECHANOSENSITIVE CHANNEL MSCL"/>
    <property type="match status" value="1"/>
</dbReference>
<reference evidence="11" key="1">
    <citation type="submission" date="2022-03" db="EMBL/GenBank/DDBJ databases">
        <title>De novo assembled genomes of Belliella spp. (Cyclobacteriaceae) strains.</title>
        <authorList>
            <person name="Szabo A."/>
            <person name="Korponai K."/>
            <person name="Felfoldi T."/>
        </authorList>
    </citation>
    <scope>NUCLEOTIDE SEQUENCE</scope>
    <source>
        <strain evidence="11">DSM 107340</strain>
    </source>
</reference>
<evidence type="ECO:0000313" key="12">
    <source>
        <dbReference type="Proteomes" id="UP001165488"/>
    </source>
</evidence>
<comment type="subcellular location">
    <subcellularLocation>
        <location evidence="1 10">Cell membrane</location>
        <topology evidence="1 10">Multi-pass membrane protein</topology>
    </subcellularLocation>
</comment>
<evidence type="ECO:0000256" key="5">
    <source>
        <dbReference type="ARBA" id="ARBA00022692"/>
    </source>
</evidence>
<keyword evidence="5 10" id="KW-0812">Transmembrane</keyword>
<dbReference type="InterPro" id="IPR037673">
    <property type="entry name" value="MSC/AndL"/>
</dbReference>
<dbReference type="NCBIfam" id="TIGR00220">
    <property type="entry name" value="mscL"/>
    <property type="match status" value="1"/>
</dbReference>
<dbReference type="Proteomes" id="UP001165488">
    <property type="component" value="Unassembled WGS sequence"/>
</dbReference>
<keyword evidence="12" id="KW-1185">Reference proteome</keyword>
<dbReference type="PRINTS" id="PR01264">
    <property type="entry name" value="MECHCHANNEL"/>
</dbReference>
<dbReference type="RefSeq" id="WP_241272943.1">
    <property type="nucleotide sequence ID" value="NZ_JAKZGS010000001.1"/>
</dbReference>
<keyword evidence="7 10" id="KW-0406">Ion transport</keyword>
<dbReference type="PROSITE" id="PS01327">
    <property type="entry name" value="MSCL"/>
    <property type="match status" value="1"/>
</dbReference>